<dbReference type="SUPFAM" id="SSF46689">
    <property type="entry name" value="Homeodomain-like"/>
    <property type="match status" value="1"/>
</dbReference>
<dbReference type="EMBL" id="PKPP01007697">
    <property type="protein sequence ID" value="PWA52669.1"/>
    <property type="molecule type" value="Genomic_DNA"/>
</dbReference>
<reference evidence="5 6" key="1">
    <citation type="journal article" date="2018" name="Mol. Plant">
        <title>The genome of Artemisia annua provides insight into the evolution of Asteraceae family and artemisinin biosynthesis.</title>
        <authorList>
            <person name="Shen Q."/>
            <person name="Zhang L."/>
            <person name="Liao Z."/>
            <person name="Wang S."/>
            <person name="Yan T."/>
            <person name="Shi P."/>
            <person name="Liu M."/>
            <person name="Fu X."/>
            <person name="Pan Q."/>
            <person name="Wang Y."/>
            <person name="Lv Z."/>
            <person name="Lu X."/>
            <person name="Zhang F."/>
            <person name="Jiang W."/>
            <person name="Ma Y."/>
            <person name="Chen M."/>
            <person name="Hao X."/>
            <person name="Li L."/>
            <person name="Tang Y."/>
            <person name="Lv G."/>
            <person name="Zhou Y."/>
            <person name="Sun X."/>
            <person name="Brodelius P.E."/>
            <person name="Rose J.K.C."/>
            <person name="Tang K."/>
        </authorList>
    </citation>
    <scope>NUCLEOTIDE SEQUENCE [LARGE SCALE GENOMIC DNA]</scope>
    <source>
        <strain evidence="6">cv. Huhao1</strain>
        <tissue evidence="5">Leaf</tissue>
    </source>
</reference>
<dbReference type="PANTHER" id="PTHR31442:SF40">
    <property type="entry name" value="HOMEODOMAIN-LIKE SUPERFAMILY PROTEIN"/>
    <property type="match status" value="1"/>
</dbReference>
<keyword evidence="2" id="KW-0804">Transcription</keyword>
<feature type="region of interest" description="Disordered" evidence="4">
    <location>
        <begin position="1"/>
        <end position="49"/>
    </location>
</feature>
<dbReference type="AlphaFoldDB" id="A0A2U1LUI8"/>
<dbReference type="InterPro" id="IPR009057">
    <property type="entry name" value="Homeodomain-like_sf"/>
</dbReference>
<organism evidence="5 6">
    <name type="scientific">Artemisia annua</name>
    <name type="common">Sweet wormwood</name>
    <dbReference type="NCBI Taxonomy" id="35608"/>
    <lineage>
        <taxon>Eukaryota</taxon>
        <taxon>Viridiplantae</taxon>
        <taxon>Streptophyta</taxon>
        <taxon>Embryophyta</taxon>
        <taxon>Tracheophyta</taxon>
        <taxon>Spermatophyta</taxon>
        <taxon>Magnoliopsida</taxon>
        <taxon>eudicotyledons</taxon>
        <taxon>Gunneridae</taxon>
        <taxon>Pentapetalae</taxon>
        <taxon>asterids</taxon>
        <taxon>campanulids</taxon>
        <taxon>Asterales</taxon>
        <taxon>Asteraceae</taxon>
        <taxon>Asteroideae</taxon>
        <taxon>Anthemideae</taxon>
        <taxon>Artemisiinae</taxon>
        <taxon>Artemisia</taxon>
    </lineage>
</organism>
<keyword evidence="6" id="KW-1185">Reference proteome</keyword>
<dbReference type="PANTHER" id="PTHR31442">
    <property type="entry name" value="HOMEODOMAIN-LIKE SUPERFAMILY PROTEIN-RELATED"/>
    <property type="match status" value="1"/>
</dbReference>
<dbReference type="OrthoDB" id="1622385at2759"/>
<dbReference type="STRING" id="35608.A0A2U1LUI8"/>
<dbReference type="GO" id="GO:0003677">
    <property type="term" value="F:DNA binding"/>
    <property type="evidence" value="ECO:0007669"/>
    <property type="project" value="InterPro"/>
</dbReference>
<evidence type="ECO:0000256" key="1">
    <source>
        <dbReference type="ARBA" id="ARBA00023015"/>
    </source>
</evidence>
<gene>
    <name evidence="5" type="ORF">CTI12_AA451810</name>
</gene>
<dbReference type="GO" id="GO:0005634">
    <property type="term" value="C:nucleus"/>
    <property type="evidence" value="ECO:0007669"/>
    <property type="project" value="TreeGrafter"/>
</dbReference>
<dbReference type="GO" id="GO:0003700">
    <property type="term" value="F:DNA-binding transcription factor activity"/>
    <property type="evidence" value="ECO:0007669"/>
    <property type="project" value="InterPro"/>
</dbReference>
<evidence type="ECO:0000256" key="4">
    <source>
        <dbReference type="SAM" id="MobiDB-lite"/>
    </source>
</evidence>
<keyword evidence="3" id="KW-0539">Nucleus</keyword>
<protein>
    <submittedName>
        <fullName evidence="5">Two-component response regulator ORR23</fullName>
    </submittedName>
</protein>
<dbReference type="Proteomes" id="UP000245207">
    <property type="component" value="Unassembled WGS sequence"/>
</dbReference>
<sequence>MMMSGGDYDSDQEQAVKTHTSKNADKGKEPLDHKRKNDQQVEDEKDFKKRRTIKSRMEWSDALERKFMDALDALGENAYPRAILKYMNVPRLTRRNVASHHQKFKMRKKTVKKANIVAPPLTNIKKLKLENYVCKRCGFTSLSDNDASIIPGSSSEKPLNLNSTGISFMTLENIKAKLPEAPSLHLPQVTAIINNSGGGQEIDNSFGDLCQPLMGETSMMSSAIVLDENPHSGKDQSNQIQMTDYGYGNAMEPLITHDNYSHHAVGEAMPPLDVSTNVASDYNLGTDDNNFFADFINADTRVAGGSDVNEVQPLLDDFGIATESCIAPLDNGDTGASGGSIVNEVQAPLDCFETDIQTWIAGDDDTDSLLDGLDDMVLPDELPSYGLGDPFNSLDFEDFLHSTTISDHGNVINPAFSNIDADPLGLANGDSSLPDFLSDENISQEQIQQSLNSSVPLDSSQGTVIDNDSFMNLIQSDHKTAFQNINDSDFQTMQHGP</sequence>
<proteinExistence type="predicted"/>
<evidence type="ECO:0000256" key="2">
    <source>
        <dbReference type="ARBA" id="ARBA00023163"/>
    </source>
</evidence>
<dbReference type="InterPro" id="IPR044841">
    <property type="entry name" value="LUX/BOA-like"/>
</dbReference>
<dbReference type="Gene3D" id="1.10.10.60">
    <property type="entry name" value="Homeodomain-like"/>
    <property type="match status" value="1"/>
</dbReference>
<evidence type="ECO:0000313" key="6">
    <source>
        <dbReference type="Proteomes" id="UP000245207"/>
    </source>
</evidence>
<keyword evidence="1" id="KW-0805">Transcription regulation</keyword>
<evidence type="ECO:0000313" key="5">
    <source>
        <dbReference type="EMBL" id="PWA52669.1"/>
    </source>
</evidence>
<dbReference type="InterPro" id="IPR006447">
    <property type="entry name" value="Myb_dom_plants"/>
</dbReference>
<evidence type="ECO:0000256" key="3">
    <source>
        <dbReference type="ARBA" id="ARBA00023242"/>
    </source>
</evidence>
<accession>A0A2U1LUI8</accession>
<dbReference type="NCBIfam" id="TIGR01557">
    <property type="entry name" value="myb_SHAQKYF"/>
    <property type="match status" value="1"/>
</dbReference>
<name>A0A2U1LUI8_ARTAN</name>
<feature type="compositionally biased region" description="Basic and acidic residues" evidence="4">
    <location>
        <begin position="22"/>
        <end position="39"/>
    </location>
</feature>
<comment type="caution">
    <text evidence="5">The sequence shown here is derived from an EMBL/GenBank/DDBJ whole genome shotgun (WGS) entry which is preliminary data.</text>
</comment>